<protein>
    <submittedName>
        <fullName evidence="2">Uncharacterized protein</fullName>
    </submittedName>
</protein>
<dbReference type="AlphaFoldDB" id="A0A6C0I084"/>
<reference evidence="2" key="1">
    <citation type="journal article" date="2020" name="Nature">
        <title>Giant virus diversity and host interactions through global metagenomics.</title>
        <authorList>
            <person name="Schulz F."/>
            <person name="Roux S."/>
            <person name="Paez-Espino D."/>
            <person name="Jungbluth S."/>
            <person name="Walsh D.A."/>
            <person name="Denef V.J."/>
            <person name="McMahon K.D."/>
            <person name="Konstantinidis K.T."/>
            <person name="Eloe-Fadrosh E.A."/>
            <person name="Kyrpides N.C."/>
            <person name="Woyke T."/>
        </authorList>
    </citation>
    <scope>NUCLEOTIDE SEQUENCE</scope>
    <source>
        <strain evidence="2">GVMAG-M-3300023184-17</strain>
    </source>
</reference>
<keyword evidence="1" id="KW-0812">Transmembrane</keyword>
<sequence length="165" mass="19224">MYASLHRWKTSLCEPDCESCAMSHFFPCHIYAMANKPNYTIAFLTYALTVISIHRLWYELYYMKENKCPNRVEYCLGTDCTGYMMINGVPSVCVQHEDLCIYSARTCLEKTPFTEVSVILSLFYLCMVLMNYVVRRNVREQKQIQGECLESTIPCGLAQLYREIV</sequence>
<proteinExistence type="predicted"/>
<organism evidence="2">
    <name type="scientific">viral metagenome</name>
    <dbReference type="NCBI Taxonomy" id="1070528"/>
    <lineage>
        <taxon>unclassified sequences</taxon>
        <taxon>metagenomes</taxon>
        <taxon>organismal metagenomes</taxon>
    </lineage>
</organism>
<dbReference type="EMBL" id="MN740042">
    <property type="protein sequence ID" value="QHT85523.1"/>
    <property type="molecule type" value="Genomic_DNA"/>
</dbReference>
<keyword evidence="1" id="KW-1133">Transmembrane helix</keyword>
<accession>A0A6C0I084</accession>
<feature type="transmembrane region" description="Helical" evidence="1">
    <location>
        <begin position="39"/>
        <end position="57"/>
    </location>
</feature>
<keyword evidence="1" id="KW-0472">Membrane</keyword>
<evidence type="ECO:0000256" key="1">
    <source>
        <dbReference type="SAM" id="Phobius"/>
    </source>
</evidence>
<name>A0A6C0I084_9ZZZZ</name>
<evidence type="ECO:0000313" key="2">
    <source>
        <dbReference type="EMBL" id="QHT85523.1"/>
    </source>
</evidence>
<feature type="transmembrane region" description="Helical" evidence="1">
    <location>
        <begin position="116"/>
        <end position="134"/>
    </location>
</feature>